<accession>A0AAU6W0N8</accession>
<dbReference type="EMBL" id="PP179314">
    <property type="protein sequence ID" value="XAI69858.1"/>
    <property type="molecule type" value="Genomic_DNA"/>
</dbReference>
<evidence type="ECO:0000313" key="1">
    <source>
        <dbReference type="EMBL" id="XAI69858.1"/>
    </source>
</evidence>
<name>A0AAU6W0N8_9VIRU</name>
<sequence>MQINRGVTSVPHSLIFNELLFGECYKCEQIVDDLFVCAYIECGQGRSKVKIAKLVSLTTGEIFNQDQVRTWRFRLANASVSV</sequence>
<reference evidence="1" key="1">
    <citation type="journal article" date="2024" name="J. Gen. Virol.">
        <title>Novel phages of Pseudomonas syringae unveil numerous potential auxiliary metabolic genes.</title>
        <authorList>
            <person name="Feltin C."/>
            <person name="Garneau J.R."/>
            <person name="Morris C.E."/>
            <person name="Berard A."/>
            <person name="Torres-Barcelo C."/>
        </authorList>
    </citation>
    <scope>NUCLEOTIDE SEQUENCE</scope>
</reference>
<protein>
    <submittedName>
        <fullName evidence="1">Uncharacterized protein</fullName>
    </submittedName>
</protein>
<gene>
    <name evidence="1" type="ORF">Lyrsu03_00060</name>
</gene>
<proteinExistence type="predicted"/>
<organism evidence="1">
    <name type="scientific">Pseudomonas phage Lyrsu03</name>
    <dbReference type="NCBI Taxonomy" id="3138537"/>
    <lineage>
        <taxon>Viruses</taxon>
    </lineage>
</organism>